<protein>
    <recommendedName>
        <fullName evidence="3">Dynein regulatory complex subunit 7</fullName>
    </recommendedName>
    <alternativeName>
        <fullName evidence="11">Coiled-coil domain-containing protein 135</fullName>
    </alternativeName>
    <alternativeName>
        <fullName evidence="12">Coiled-coil domain-containing protein lobo homolog</fullName>
    </alternativeName>
</protein>
<keyword evidence="9" id="KW-0206">Cytoskeleton</keyword>
<evidence type="ECO:0000256" key="7">
    <source>
        <dbReference type="ARBA" id="ARBA00023054"/>
    </source>
</evidence>
<feature type="compositionally biased region" description="Basic and acidic residues" evidence="13">
    <location>
        <begin position="746"/>
        <end position="757"/>
    </location>
</feature>
<dbReference type="InterPro" id="IPR056291">
    <property type="entry name" value="MORN_DRC7"/>
</dbReference>
<feature type="region of interest" description="Disordered" evidence="13">
    <location>
        <begin position="1"/>
        <end position="20"/>
    </location>
</feature>
<feature type="compositionally biased region" description="Basic and acidic residues" evidence="13">
    <location>
        <begin position="653"/>
        <end position="683"/>
    </location>
</feature>
<feature type="compositionally biased region" description="Basic residues" evidence="13">
    <location>
        <begin position="1"/>
        <end position="10"/>
    </location>
</feature>
<keyword evidence="4" id="KW-0221">Differentiation</keyword>
<accession>A0A4Y2LCE9</accession>
<comment type="similarity">
    <text evidence="2">Belongs to the DRC7 family.</text>
</comment>
<keyword evidence="8" id="KW-0969">Cilium</keyword>
<feature type="compositionally biased region" description="Basic and acidic residues" evidence="13">
    <location>
        <begin position="574"/>
        <end position="590"/>
    </location>
</feature>
<evidence type="ECO:0000256" key="3">
    <source>
        <dbReference type="ARBA" id="ARBA00021303"/>
    </source>
</evidence>
<keyword evidence="7" id="KW-0175">Coiled coil</keyword>
<feature type="domain" description="Dynein regulatory complex subunit 7 MORN" evidence="15">
    <location>
        <begin position="349"/>
        <end position="496"/>
    </location>
</feature>
<evidence type="ECO:0000256" key="1">
    <source>
        <dbReference type="ARBA" id="ARBA00004611"/>
    </source>
</evidence>
<feature type="compositionally biased region" description="Polar residues" evidence="13">
    <location>
        <begin position="482"/>
        <end position="493"/>
    </location>
</feature>
<dbReference type="Proteomes" id="UP000499080">
    <property type="component" value="Unassembled WGS sequence"/>
</dbReference>
<evidence type="ECO:0000259" key="14">
    <source>
        <dbReference type="Pfam" id="PF24656"/>
    </source>
</evidence>
<dbReference type="InterPro" id="IPR038765">
    <property type="entry name" value="Papain-like_cys_pep_sf"/>
</dbReference>
<evidence type="ECO:0000256" key="4">
    <source>
        <dbReference type="ARBA" id="ARBA00022782"/>
    </source>
</evidence>
<comment type="caution">
    <text evidence="16">The sequence shown here is derived from an EMBL/GenBank/DDBJ whole genome shotgun (WGS) entry which is preliminary data.</text>
</comment>
<evidence type="ECO:0000256" key="5">
    <source>
        <dbReference type="ARBA" id="ARBA00022846"/>
    </source>
</evidence>
<dbReference type="GO" id="GO:0007283">
    <property type="term" value="P:spermatogenesis"/>
    <property type="evidence" value="ECO:0007669"/>
    <property type="project" value="UniProtKB-KW"/>
</dbReference>
<feature type="compositionally biased region" description="Low complexity" evidence="13">
    <location>
        <begin position="608"/>
        <end position="618"/>
    </location>
</feature>
<evidence type="ECO:0000256" key="6">
    <source>
        <dbReference type="ARBA" id="ARBA00022871"/>
    </source>
</evidence>
<dbReference type="OrthoDB" id="10262874at2759"/>
<dbReference type="InterPro" id="IPR056290">
    <property type="entry name" value="CEPT76/DRC7_peptidase-like_dom"/>
</dbReference>
<keyword evidence="5" id="KW-0282">Flagellum</keyword>
<keyword evidence="6" id="KW-0744">Spermatogenesis</keyword>
<feature type="compositionally biased region" description="Polar residues" evidence="13">
    <location>
        <begin position="687"/>
        <end position="698"/>
    </location>
</feature>
<feature type="region of interest" description="Disordered" evidence="13">
    <location>
        <begin position="482"/>
        <end position="529"/>
    </location>
</feature>
<feature type="domain" description="Dynein regulatory complex subunit 7 MORN" evidence="15">
    <location>
        <begin position="809"/>
        <end position="1070"/>
    </location>
</feature>
<dbReference type="InterPro" id="IPR033551">
    <property type="entry name" value="DRC7/lobo"/>
</dbReference>
<evidence type="ECO:0000256" key="2">
    <source>
        <dbReference type="ARBA" id="ARBA00010738"/>
    </source>
</evidence>
<dbReference type="GO" id="GO:0030317">
    <property type="term" value="P:flagellated sperm motility"/>
    <property type="evidence" value="ECO:0007669"/>
    <property type="project" value="TreeGrafter"/>
</dbReference>
<feature type="domain" description="CEP76/DRC7 peptidase-like" evidence="14">
    <location>
        <begin position="234"/>
        <end position="308"/>
    </location>
</feature>
<comment type="subcellular location">
    <subcellularLocation>
        <location evidence="1">Cytoplasm</location>
        <location evidence="1">Cytoskeleton</location>
        <location evidence="1">Flagellum axoneme</location>
    </subcellularLocation>
</comment>
<dbReference type="EMBL" id="BGPR01005558">
    <property type="protein sequence ID" value="GBN11276.1"/>
    <property type="molecule type" value="Genomic_DNA"/>
</dbReference>
<dbReference type="PANTHER" id="PTHR35249:SF2">
    <property type="entry name" value="DYNEIN REGULATORY COMPLEX SUBUNIT 7"/>
    <property type="match status" value="1"/>
</dbReference>
<dbReference type="Pfam" id="PF24667">
    <property type="entry name" value="MORN_DRC7"/>
    <property type="match status" value="2"/>
</dbReference>
<dbReference type="SUPFAM" id="SSF54001">
    <property type="entry name" value="Cysteine proteinases"/>
    <property type="match status" value="1"/>
</dbReference>
<keyword evidence="10" id="KW-0966">Cell projection</keyword>
<evidence type="ECO:0000313" key="17">
    <source>
        <dbReference type="Proteomes" id="UP000499080"/>
    </source>
</evidence>
<dbReference type="Pfam" id="PF24656">
    <property type="entry name" value="CEPT76_peptidase"/>
    <property type="match status" value="1"/>
</dbReference>
<sequence length="1094" mass="128236">MEKIMKKRRQQKAEPLPTSYTENNQKEKEILYLAENYQRQFQYLYPHRAVPTLYLENECKINKLLCSTLCPIKITKTTELRGWKDCAIFLADYVEYVPLNIPTKCPQTLLSLDSILRKRKGNCLEMSMILCTLLLSSDYDAYVVQGYATKEVTKKIEKAKPDPIYTLPERFKRYEEFFEQSHQPITTKKKNKYYLDFERARKFWIEGKVFEEPEEIKKEITIKEEQKDILYGKRVHFWVLLQLSENGINKPVFLEASTGETISIDNPEYLGIEFVLSDRNFWSNIQKSNGSCKEITFDFEDYKKWIAFLPEYSIRGTESESSAAQIRMPETWIRDIEITQKDVENRFPPEGKHTRYKTSKVDKYNPHTLTDKLVCRIIFYNNEDLSDPVKSHSFYSERKDSLEYRVLDIKSNTVTEMFAQNREDALKTHEYHLNNDPHYFQTMEFYSYLRSDRLSVRKWTEETAIDYFTNRSDFLSIRQVTYKSSNKSEGSQDQSRKQTYEPSREEVDLVGKDETLKKTEDSDANAKEEVDFVGKDDKQIKTEEVDANAREEVDLVGKDDKQIKTEDVDAHAKEEVDLVGKDDKQIKTEDGDANVSKSQTEHSKTWTFSPSSFDSSDPILENVDFSTWNFNEFLQSIDPAERYATSESEDDDTKVTREEYQHDEKERMPEKEYADDSDDKKDGIVTQGMSKVDASNSSEIDKQSHADDSDEKDLLRSEGKVPTDLQIKEETHAKDFDQNKTVIPEESSHDSDDEGHNESTTQKVKADEKDAEAESEIESEIYDDINFDALSDEELAIDYQMYLSKIWKEYSNLQCSSLFYIDKEYKNRKDMLKKEVLIKKKRIIKKRRVNIRYLERKETGKASIRQYKSKSAEHLEQGKYTDALIKHLYLNAKLDIPETTHLEEFHIVDLDEDYIDAAEAEIIKKESMKLLERSLQVAAETEALISGKRILSIKHTYLKDTSSPLENSIQNIWFLFENNAYRIDFHRPEGRSTCRSIIFTKPESGSTQFTFSDYLCRQIIPVYEKCRITRPRLYSYLVSLLKKESLVVREHAIFENNMKQLLAKRVEEMRVISSFKERAGWKTAAQDVLEAKHM</sequence>
<evidence type="ECO:0000256" key="8">
    <source>
        <dbReference type="ARBA" id="ARBA00023069"/>
    </source>
</evidence>
<feature type="compositionally biased region" description="Basic and acidic residues" evidence="13">
    <location>
        <begin position="699"/>
        <end position="738"/>
    </location>
</feature>
<name>A0A4Y2LCE9_ARAVE</name>
<feature type="region of interest" description="Disordered" evidence="13">
    <location>
        <begin position="574"/>
        <end position="620"/>
    </location>
</feature>
<evidence type="ECO:0000256" key="9">
    <source>
        <dbReference type="ARBA" id="ARBA00023212"/>
    </source>
</evidence>
<evidence type="ECO:0000313" key="16">
    <source>
        <dbReference type="EMBL" id="GBN11276.1"/>
    </source>
</evidence>
<keyword evidence="9" id="KW-0963">Cytoplasm</keyword>
<proteinExistence type="inferred from homology"/>
<keyword evidence="17" id="KW-1185">Reference proteome</keyword>
<evidence type="ECO:0000256" key="11">
    <source>
        <dbReference type="ARBA" id="ARBA00031627"/>
    </source>
</evidence>
<evidence type="ECO:0000256" key="13">
    <source>
        <dbReference type="SAM" id="MobiDB-lite"/>
    </source>
</evidence>
<evidence type="ECO:0000259" key="15">
    <source>
        <dbReference type="Pfam" id="PF24667"/>
    </source>
</evidence>
<reference evidence="16 17" key="1">
    <citation type="journal article" date="2019" name="Sci. Rep.">
        <title>Orb-weaving spider Araneus ventricosus genome elucidates the spidroin gene catalogue.</title>
        <authorList>
            <person name="Kono N."/>
            <person name="Nakamura H."/>
            <person name="Ohtoshi R."/>
            <person name="Moran D.A.P."/>
            <person name="Shinohara A."/>
            <person name="Yoshida Y."/>
            <person name="Fujiwara M."/>
            <person name="Mori M."/>
            <person name="Tomita M."/>
            <person name="Arakawa K."/>
        </authorList>
    </citation>
    <scope>NUCLEOTIDE SEQUENCE [LARGE SCALE GENOMIC DNA]</scope>
</reference>
<dbReference type="PANTHER" id="PTHR35249">
    <property type="entry name" value="DYNEIN REGULATORY COMPLEX SUBUNIT 7"/>
    <property type="match status" value="1"/>
</dbReference>
<feature type="compositionally biased region" description="Basic and acidic residues" evidence="13">
    <location>
        <begin position="494"/>
        <end position="529"/>
    </location>
</feature>
<dbReference type="GO" id="GO:0030154">
    <property type="term" value="P:cell differentiation"/>
    <property type="evidence" value="ECO:0007669"/>
    <property type="project" value="UniProtKB-KW"/>
</dbReference>
<gene>
    <name evidence="16" type="primary">Drc7</name>
    <name evidence="16" type="ORF">AVEN_233596_1</name>
</gene>
<dbReference type="GO" id="GO:0031514">
    <property type="term" value="C:motile cilium"/>
    <property type="evidence" value="ECO:0007669"/>
    <property type="project" value="TreeGrafter"/>
</dbReference>
<feature type="region of interest" description="Disordered" evidence="13">
    <location>
        <begin position="640"/>
        <end position="775"/>
    </location>
</feature>
<evidence type="ECO:0000256" key="12">
    <source>
        <dbReference type="ARBA" id="ARBA00031733"/>
    </source>
</evidence>
<organism evidence="16 17">
    <name type="scientific">Araneus ventricosus</name>
    <name type="common">Orbweaver spider</name>
    <name type="synonym">Epeira ventricosa</name>
    <dbReference type="NCBI Taxonomy" id="182803"/>
    <lineage>
        <taxon>Eukaryota</taxon>
        <taxon>Metazoa</taxon>
        <taxon>Ecdysozoa</taxon>
        <taxon>Arthropoda</taxon>
        <taxon>Chelicerata</taxon>
        <taxon>Arachnida</taxon>
        <taxon>Araneae</taxon>
        <taxon>Araneomorphae</taxon>
        <taxon>Entelegynae</taxon>
        <taxon>Araneoidea</taxon>
        <taxon>Araneidae</taxon>
        <taxon>Araneus</taxon>
    </lineage>
</organism>
<dbReference type="AlphaFoldDB" id="A0A4Y2LCE9"/>
<evidence type="ECO:0000256" key="10">
    <source>
        <dbReference type="ARBA" id="ARBA00023273"/>
    </source>
</evidence>